<dbReference type="GO" id="GO:0044208">
    <property type="term" value="P:'de novo' AMP biosynthetic process"/>
    <property type="evidence" value="ECO:0007669"/>
    <property type="project" value="UniProtKB-UniRule"/>
</dbReference>
<keyword evidence="6 8" id="KW-0460">Magnesium</keyword>
<proteinExistence type="inferred from homology"/>
<evidence type="ECO:0000256" key="4">
    <source>
        <dbReference type="ARBA" id="ARBA00022741"/>
    </source>
</evidence>
<feature type="active site" description="Proton acceptor" evidence="8">
    <location>
        <position position="12"/>
    </location>
</feature>
<dbReference type="GO" id="GO:0005737">
    <property type="term" value="C:cytoplasm"/>
    <property type="evidence" value="ECO:0007669"/>
    <property type="project" value="UniProtKB-SubCell"/>
</dbReference>
<dbReference type="PANTHER" id="PTHR11846">
    <property type="entry name" value="ADENYLOSUCCINATE SYNTHETASE"/>
    <property type="match status" value="1"/>
</dbReference>
<dbReference type="HAMAP" id="MF_00011">
    <property type="entry name" value="Adenylosucc_synth"/>
    <property type="match status" value="1"/>
</dbReference>
<dbReference type="Gene3D" id="3.40.440.10">
    <property type="entry name" value="Adenylosuccinate Synthetase, subunit A, domain 1"/>
    <property type="match status" value="1"/>
</dbReference>
<dbReference type="OrthoDB" id="372247at2157"/>
<protein>
    <recommendedName>
        <fullName evidence="8 10">Adenylosuccinate synthetase</fullName>
        <shortName evidence="8">AMPSase</shortName>
        <shortName evidence="8">AdSS</shortName>
        <ecNumber evidence="8 10">6.3.4.4</ecNumber>
    </recommendedName>
    <alternativeName>
        <fullName evidence="8">IMP--aspartate ligase</fullName>
    </alternativeName>
</protein>
<keyword evidence="13" id="KW-1185">Reference proteome</keyword>
<evidence type="ECO:0000256" key="1">
    <source>
        <dbReference type="ARBA" id="ARBA00011738"/>
    </source>
</evidence>
<dbReference type="KEGG" id="hsal:JMJ58_03470"/>
<evidence type="ECO:0000256" key="5">
    <source>
        <dbReference type="ARBA" id="ARBA00022755"/>
    </source>
</evidence>
<dbReference type="GO" id="GO:0046040">
    <property type="term" value="P:IMP metabolic process"/>
    <property type="evidence" value="ECO:0007669"/>
    <property type="project" value="TreeGrafter"/>
</dbReference>
<feature type="binding site" evidence="8">
    <location>
        <position position="12"/>
    </location>
    <ligand>
        <name>Mg(2+)</name>
        <dbReference type="ChEBI" id="CHEBI:18420"/>
    </ligand>
</feature>
<keyword evidence="2 8" id="KW-0436">Ligase</keyword>
<comment type="catalytic activity">
    <reaction evidence="8 10">
        <text>IMP + L-aspartate + GTP = N(6)-(1,2-dicarboxyethyl)-AMP + GDP + phosphate + 2 H(+)</text>
        <dbReference type="Rhea" id="RHEA:15753"/>
        <dbReference type="ChEBI" id="CHEBI:15378"/>
        <dbReference type="ChEBI" id="CHEBI:29991"/>
        <dbReference type="ChEBI" id="CHEBI:37565"/>
        <dbReference type="ChEBI" id="CHEBI:43474"/>
        <dbReference type="ChEBI" id="CHEBI:57567"/>
        <dbReference type="ChEBI" id="CHEBI:58053"/>
        <dbReference type="ChEBI" id="CHEBI:58189"/>
        <dbReference type="EC" id="6.3.4.4"/>
    </reaction>
</comment>
<evidence type="ECO:0000256" key="11">
    <source>
        <dbReference type="SAM" id="MobiDB-lite"/>
    </source>
</evidence>
<feature type="binding site" evidence="8">
    <location>
        <position position="141"/>
    </location>
    <ligand>
        <name>IMP</name>
        <dbReference type="ChEBI" id="CHEBI:58053"/>
        <note>ligand shared between dimeric partners</note>
    </ligand>
</feature>
<dbReference type="GeneID" id="62874152"/>
<feature type="binding site" evidence="8">
    <location>
        <begin position="443"/>
        <end position="445"/>
    </location>
    <ligand>
        <name>GTP</name>
        <dbReference type="ChEBI" id="CHEBI:37565"/>
    </ligand>
</feature>
<dbReference type="InterPro" id="IPR042110">
    <property type="entry name" value="Adenylosuccinate_synth_dom2"/>
</dbReference>
<keyword evidence="5 8" id="KW-0658">Purine biosynthesis</keyword>
<dbReference type="FunFam" id="3.90.170.10:FF:000001">
    <property type="entry name" value="Adenylosuccinate synthetase"/>
    <property type="match status" value="1"/>
</dbReference>
<feature type="binding site" description="in other chain" evidence="8">
    <location>
        <begin position="12"/>
        <end position="15"/>
    </location>
    <ligand>
        <name>IMP</name>
        <dbReference type="ChEBI" id="CHEBI:58053"/>
        <note>ligand shared between dimeric partners</note>
    </ligand>
</feature>
<feature type="active site" description="Proton donor" evidence="8">
    <location>
        <position position="40"/>
    </location>
</feature>
<feature type="binding site" evidence="8">
    <location>
        <begin position="11"/>
        <end position="17"/>
    </location>
    <ligand>
        <name>GTP</name>
        <dbReference type="ChEBI" id="CHEBI:37565"/>
    </ligand>
</feature>
<feature type="binding site" description="in other chain" evidence="8">
    <location>
        <begin position="37"/>
        <end position="40"/>
    </location>
    <ligand>
        <name>IMP</name>
        <dbReference type="ChEBI" id="CHEBI:58053"/>
        <note>ligand shared between dimeric partners</note>
    </ligand>
</feature>
<keyword evidence="7 8" id="KW-0342">GTP-binding</keyword>
<feature type="active site" evidence="9">
    <location>
        <position position="138"/>
    </location>
</feature>
<feature type="binding site" evidence="8">
    <location>
        <position position="332"/>
    </location>
    <ligand>
        <name>GTP</name>
        <dbReference type="ChEBI" id="CHEBI:37565"/>
    </ligand>
</feature>
<keyword evidence="4 8" id="KW-0547">Nucleotide-binding</keyword>
<organism evidence="12 13">
    <name type="scientific">Haloterrigena salifodinae</name>
    <dbReference type="NCBI Taxonomy" id="2675099"/>
    <lineage>
        <taxon>Archaea</taxon>
        <taxon>Methanobacteriati</taxon>
        <taxon>Methanobacteriota</taxon>
        <taxon>Stenosarchaea group</taxon>
        <taxon>Halobacteria</taxon>
        <taxon>Halobacteriales</taxon>
        <taxon>Natrialbaceae</taxon>
        <taxon>Haloterrigena</taxon>
    </lineage>
</organism>
<comment type="similarity">
    <text evidence="8 10">Belongs to the adenylosuccinate synthetase family.</text>
</comment>
<feature type="binding site" description="in other chain" evidence="8">
    <location>
        <position position="127"/>
    </location>
    <ligand>
        <name>IMP</name>
        <dbReference type="ChEBI" id="CHEBI:58053"/>
        <note>ligand shared between dimeric partners</note>
    </ligand>
</feature>
<dbReference type="InterPro" id="IPR018220">
    <property type="entry name" value="Adenylosuccin_syn_GTP-bd"/>
</dbReference>
<dbReference type="GO" id="GO:0000287">
    <property type="term" value="F:magnesium ion binding"/>
    <property type="evidence" value="ECO:0007669"/>
    <property type="project" value="UniProtKB-UniRule"/>
</dbReference>
<feature type="binding site" evidence="8">
    <location>
        <begin position="358"/>
        <end position="360"/>
    </location>
    <ligand>
        <name>GTP</name>
        <dbReference type="ChEBI" id="CHEBI:37565"/>
    </ligand>
</feature>
<dbReference type="CDD" id="cd03108">
    <property type="entry name" value="AdSS"/>
    <property type="match status" value="1"/>
</dbReference>
<evidence type="ECO:0000256" key="8">
    <source>
        <dbReference type="HAMAP-Rule" id="MF_00011"/>
    </source>
</evidence>
<dbReference type="SMART" id="SM00788">
    <property type="entry name" value="Adenylsucc_synt"/>
    <property type="match status" value="1"/>
</dbReference>
<feature type="binding site" description="in other chain" evidence="8">
    <location>
        <position position="330"/>
    </location>
    <ligand>
        <name>IMP</name>
        <dbReference type="ChEBI" id="CHEBI:58053"/>
        <note>ligand shared between dimeric partners</note>
    </ligand>
</feature>
<gene>
    <name evidence="8" type="primary">purA</name>
    <name evidence="12" type="ORF">JMJ58_03470</name>
</gene>
<reference evidence="12 13" key="1">
    <citation type="submission" date="2021-01" db="EMBL/GenBank/DDBJ databases">
        <title>Genome Sequence and Methylation Pattern of Haloterrigena salifodinae BOL5-1, An Extremely Halophilic Archaeon from a Bolivian Salt Mine.</title>
        <authorList>
            <person name="DasSarma P."/>
            <person name="Anton B.P."/>
            <person name="DasSarma S.L."/>
            <person name="von Ehrenheim H.A.L."/>
            <person name="Martinez F.L."/>
            <person name="Guzman D."/>
            <person name="Roberts R.J."/>
            <person name="DasSarma S."/>
        </authorList>
    </citation>
    <scope>NUCLEOTIDE SEQUENCE [LARGE SCALE GENOMIC DNA]</scope>
    <source>
        <strain evidence="12 13">BOL5-1</strain>
    </source>
</reference>
<comment type="subunit">
    <text evidence="1 8">Homodimer.</text>
</comment>
<comment type="subcellular location">
    <subcellularLocation>
        <location evidence="8">Cytoplasm</location>
    </subcellularLocation>
</comment>
<dbReference type="InterPro" id="IPR042111">
    <property type="entry name" value="Adenylosuccinate_synth_dom3"/>
</dbReference>
<comment type="pathway">
    <text evidence="8 10">Purine metabolism; AMP biosynthesis via de novo pathway; AMP from IMP: step 1/2.</text>
</comment>
<feature type="binding site" evidence="8">
    <location>
        <begin position="326"/>
        <end position="332"/>
    </location>
    <ligand>
        <name>substrate</name>
    </ligand>
</feature>
<feature type="binding site" description="in other chain" evidence="8">
    <location>
        <position position="247"/>
    </location>
    <ligand>
        <name>IMP</name>
        <dbReference type="ChEBI" id="CHEBI:58053"/>
        <note>ligand shared between dimeric partners</note>
    </ligand>
</feature>
<dbReference type="NCBIfam" id="NF010357">
    <property type="entry name" value="PRK13785.1"/>
    <property type="match status" value="1"/>
</dbReference>
<feature type="binding site" description="in other chain" evidence="8">
    <location>
        <position position="232"/>
    </location>
    <ligand>
        <name>IMP</name>
        <dbReference type="ChEBI" id="CHEBI:58053"/>
        <note>ligand shared between dimeric partners</note>
    </ligand>
</feature>
<evidence type="ECO:0000256" key="10">
    <source>
        <dbReference type="RuleBase" id="RU000520"/>
    </source>
</evidence>
<dbReference type="GO" id="GO:0004019">
    <property type="term" value="F:adenylosuccinate synthase activity"/>
    <property type="evidence" value="ECO:0007669"/>
    <property type="project" value="UniProtKB-UniRule"/>
</dbReference>
<evidence type="ECO:0000313" key="13">
    <source>
        <dbReference type="Proteomes" id="UP000637819"/>
    </source>
</evidence>
<name>A0A8T8E3C1_9EURY</name>
<comment type="cofactor">
    <cofactor evidence="8">
        <name>Mg(2+)</name>
        <dbReference type="ChEBI" id="CHEBI:18420"/>
    </cofactor>
    <text evidence="8">Binds 1 Mg(2+) ion per subunit.</text>
</comment>
<dbReference type="Gene3D" id="1.10.300.10">
    <property type="entry name" value="Adenylosuccinate Synthetase, subunit A, domain 2"/>
    <property type="match status" value="1"/>
</dbReference>
<dbReference type="EMBL" id="CP069188">
    <property type="protein sequence ID" value="QRV15970.1"/>
    <property type="molecule type" value="Genomic_DNA"/>
</dbReference>
<evidence type="ECO:0000256" key="7">
    <source>
        <dbReference type="ARBA" id="ARBA00023134"/>
    </source>
</evidence>
<dbReference type="InterPro" id="IPR001114">
    <property type="entry name" value="Adenylosuccinate_synthetase"/>
</dbReference>
<evidence type="ECO:0000256" key="2">
    <source>
        <dbReference type="ARBA" id="ARBA00022598"/>
    </source>
</evidence>
<dbReference type="Pfam" id="PF00709">
    <property type="entry name" value="Adenylsucc_synt"/>
    <property type="match status" value="1"/>
</dbReference>
<dbReference type="InterPro" id="IPR033128">
    <property type="entry name" value="Adenylosuccin_syn_Lys_AS"/>
</dbReference>
<dbReference type="InterPro" id="IPR042109">
    <property type="entry name" value="Adenylosuccinate_synth_dom1"/>
</dbReference>
<dbReference type="RefSeq" id="WP_204748360.1">
    <property type="nucleotide sequence ID" value="NZ_CP069188.1"/>
</dbReference>
<evidence type="ECO:0000256" key="9">
    <source>
        <dbReference type="PROSITE-ProRule" id="PRU10134"/>
    </source>
</evidence>
<dbReference type="EC" id="6.3.4.4" evidence="8 10"/>
<keyword evidence="8" id="KW-0963">Cytoplasm</keyword>
<dbReference type="PROSITE" id="PS01266">
    <property type="entry name" value="ADENYLOSUCCIN_SYN_1"/>
    <property type="match status" value="1"/>
</dbReference>
<dbReference type="PROSITE" id="PS00513">
    <property type="entry name" value="ADENYLOSUCCIN_SYN_2"/>
    <property type="match status" value="1"/>
</dbReference>
<dbReference type="SUPFAM" id="SSF52540">
    <property type="entry name" value="P-loop containing nucleoside triphosphate hydrolases"/>
    <property type="match status" value="1"/>
</dbReference>
<dbReference type="InterPro" id="IPR027417">
    <property type="entry name" value="P-loop_NTPase"/>
</dbReference>
<evidence type="ECO:0000256" key="6">
    <source>
        <dbReference type="ARBA" id="ARBA00022842"/>
    </source>
</evidence>
<dbReference type="Gene3D" id="3.90.170.10">
    <property type="entry name" value="Adenylosuccinate Synthetase, subunit A, domain 3"/>
    <property type="match status" value="1"/>
</dbReference>
<dbReference type="GO" id="GO:0005525">
    <property type="term" value="F:GTP binding"/>
    <property type="evidence" value="ECO:0007669"/>
    <property type="project" value="UniProtKB-UniRule"/>
</dbReference>
<dbReference type="NCBIfam" id="NF002223">
    <property type="entry name" value="PRK01117.1"/>
    <property type="match status" value="1"/>
</dbReference>
<feature type="binding site" evidence="8">
    <location>
        <position position="39"/>
    </location>
    <ligand>
        <name>Mg(2+)</name>
        <dbReference type="ChEBI" id="CHEBI:18420"/>
    </ligand>
</feature>
<sequence>MTVTIVGSQLGDEGKGGVVDVYGDPADVVARYQGGDNAGHTVVHDGEEYKLSLVPSGAVRGKVGVLGNGCVVNLRTLFDELNTLQEKGLDPDVRIAERAHAILPFHRVLDGIEEDVKSESDQEVGTTGRGIGPTYEDKAGRRGVRIGDLLDPDVLRERLEYVVPQKRALVEEVYDIDVDDLDDPDAFDVDALYEEFRDFGERLEEENMTVNAGAFLSDAIADGQNVMFEGAQGTLIDIDHGNYPYVTSSNPTAGGAATGTGLGPGVVGDGEIIGIVKAYLTRVGSGPLPTELGGVVGDTPGYDEETEGRNEDLATYIRDEGGEYGTVTGRPRRVGWLDLPMLRHATRANGFTGLAVNHIDVLAGLDEVQVGYTYELDGEEVRTIPSTTEEWGRCEANLRSFEGWPEVDWSEVADEGYDAIPENARTYLEFISDELDVPIYAVGVGPGREETVVVENPYE</sequence>
<dbReference type="FunFam" id="1.10.300.10:FF:000001">
    <property type="entry name" value="Adenylosuccinate synthetase"/>
    <property type="match status" value="1"/>
</dbReference>
<dbReference type="NCBIfam" id="TIGR00184">
    <property type="entry name" value="purA"/>
    <property type="match status" value="1"/>
</dbReference>
<evidence type="ECO:0000313" key="12">
    <source>
        <dbReference type="EMBL" id="QRV15970.1"/>
    </source>
</evidence>
<keyword evidence="3 8" id="KW-0479">Metal-binding</keyword>
<accession>A0A8T8E3C1</accession>
<dbReference type="Proteomes" id="UP000637819">
    <property type="component" value="Chromosome"/>
</dbReference>
<dbReference type="AlphaFoldDB" id="A0A8T8E3C1"/>
<comment type="function">
    <text evidence="8">Plays an important role in the de novo pathway of purine nucleotide biosynthesis. Catalyzes the first committed step in the biosynthesis of AMP from IMP.</text>
</comment>
<evidence type="ECO:0000256" key="3">
    <source>
        <dbReference type="ARBA" id="ARBA00022723"/>
    </source>
</evidence>
<feature type="binding site" evidence="8">
    <location>
        <begin position="39"/>
        <end position="41"/>
    </location>
    <ligand>
        <name>GTP</name>
        <dbReference type="ChEBI" id="CHEBI:37565"/>
    </ligand>
</feature>
<feature type="region of interest" description="Disordered" evidence="11">
    <location>
        <begin position="116"/>
        <end position="136"/>
    </location>
</feature>
<dbReference type="PANTHER" id="PTHR11846:SF0">
    <property type="entry name" value="ADENYLOSUCCINATE SYNTHETASE"/>
    <property type="match status" value="1"/>
</dbReference>